<evidence type="ECO:0000313" key="2">
    <source>
        <dbReference type="Proteomes" id="UP001194468"/>
    </source>
</evidence>
<accession>A0AAD4BI62</accession>
<dbReference type="EMBL" id="WHUW01000052">
    <property type="protein sequence ID" value="KAF8431242.1"/>
    <property type="molecule type" value="Genomic_DNA"/>
</dbReference>
<proteinExistence type="predicted"/>
<dbReference type="AlphaFoldDB" id="A0AAD4BI62"/>
<protein>
    <submittedName>
        <fullName evidence="1">Uncharacterized protein</fullName>
    </submittedName>
</protein>
<reference evidence="1" key="2">
    <citation type="journal article" date="2020" name="Nat. Commun.">
        <title>Large-scale genome sequencing of mycorrhizal fungi provides insights into the early evolution of symbiotic traits.</title>
        <authorList>
            <person name="Miyauchi S."/>
            <person name="Kiss E."/>
            <person name="Kuo A."/>
            <person name="Drula E."/>
            <person name="Kohler A."/>
            <person name="Sanchez-Garcia M."/>
            <person name="Morin E."/>
            <person name="Andreopoulos B."/>
            <person name="Barry K.W."/>
            <person name="Bonito G."/>
            <person name="Buee M."/>
            <person name="Carver A."/>
            <person name="Chen C."/>
            <person name="Cichocki N."/>
            <person name="Clum A."/>
            <person name="Culley D."/>
            <person name="Crous P.W."/>
            <person name="Fauchery L."/>
            <person name="Girlanda M."/>
            <person name="Hayes R.D."/>
            <person name="Keri Z."/>
            <person name="LaButti K."/>
            <person name="Lipzen A."/>
            <person name="Lombard V."/>
            <person name="Magnuson J."/>
            <person name="Maillard F."/>
            <person name="Murat C."/>
            <person name="Nolan M."/>
            <person name="Ohm R.A."/>
            <person name="Pangilinan J."/>
            <person name="Pereira M.F."/>
            <person name="Perotto S."/>
            <person name="Peter M."/>
            <person name="Pfister S."/>
            <person name="Riley R."/>
            <person name="Sitrit Y."/>
            <person name="Stielow J.B."/>
            <person name="Szollosi G."/>
            <person name="Zifcakova L."/>
            <person name="Stursova M."/>
            <person name="Spatafora J.W."/>
            <person name="Tedersoo L."/>
            <person name="Vaario L.M."/>
            <person name="Yamada A."/>
            <person name="Yan M."/>
            <person name="Wang P."/>
            <person name="Xu J."/>
            <person name="Bruns T."/>
            <person name="Baldrian P."/>
            <person name="Vilgalys R."/>
            <person name="Dunand C."/>
            <person name="Henrissat B."/>
            <person name="Grigoriev I.V."/>
            <person name="Hibbett D."/>
            <person name="Nagy L.G."/>
            <person name="Martin F.M."/>
        </authorList>
    </citation>
    <scope>NUCLEOTIDE SEQUENCE</scope>
    <source>
        <strain evidence="1">BED1</strain>
    </source>
</reference>
<sequence>MQAEQLKYEDLERTSRDEKETALAIEKGLREHYDQMNSFWKGWMETVNHECRSSQE</sequence>
<evidence type="ECO:0000313" key="1">
    <source>
        <dbReference type="EMBL" id="KAF8431242.1"/>
    </source>
</evidence>
<dbReference type="Proteomes" id="UP001194468">
    <property type="component" value="Unassembled WGS sequence"/>
</dbReference>
<gene>
    <name evidence="1" type="ORF">L210DRAFT_2999278</name>
</gene>
<comment type="caution">
    <text evidence="1">The sequence shown here is derived from an EMBL/GenBank/DDBJ whole genome shotgun (WGS) entry which is preliminary data.</text>
</comment>
<organism evidence="1 2">
    <name type="scientific">Boletus edulis BED1</name>
    <dbReference type="NCBI Taxonomy" id="1328754"/>
    <lineage>
        <taxon>Eukaryota</taxon>
        <taxon>Fungi</taxon>
        <taxon>Dikarya</taxon>
        <taxon>Basidiomycota</taxon>
        <taxon>Agaricomycotina</taxon>
        <taxon>Agaricomycetes</taxon>
        <taxon>Agaricomycetidae</taxon>
        <taxon>Boletales</taxon>
        <taxon>Boletineae</taxon>
        <taxon>Boletaceae</taxon>
        <taxon>Boletoideae</taxon>
        <taxon>Boletus</taxon>
    </lineage>
</organism>
<reference evidence="1" key="1">
    <citation type="submission" date="2019-10" db="EMBL/GenBank/DDBJ databases">
        <authorList>
            <consortium name="DOE Joint Genome Institute"/>
            <person name="Kuo A."/>
            <person name="Miyauchi S."/>
            <person name="Kiss E."/>
            <person name="Drula E."/>
            <person name="Kohler A."/>
            <person name="Sanchez-Garcia M."/>
            <person name="Andreopoulos B."/>
            <person name="Barry K.W."/>
            <person name="Bonito G."/>
            <person name="Buee M."/>
            <person name="Carver A."/>
            <person name="Chen C."/>
            <person name="Cichocki N."/>
            <person name="Clum A."/>
            <person name="Culley D."/>
            <person name="Crous P.W."/>
            <person name="Fauchery L."/>
            <person name="Girlanda M."/>
            <person name="Hayes R."/>
            <person name="Keri Z."/>
            <person name="LaButti K."/>
            <person name="Lipzen A."/>
            <person name="Lombard V."/>
            <person name="Magnuson J."/>
            <person name="Maillard F."/>
            <person name="Morin E."/>
            <person name="Murat C."/>
            <person name="Nolan M."/>
            <person name="Ohm R."/>
            <person name="Pangilinan J."/>
            <person name="Pereira M."/>
            <person name="Perotto S."/>
            <person name="Peter M."/>
            <person name="Riley R."/>
            <person name="Sitrit Y."/>
            <person name="Stielow B."/>
            <person name="Szollosi G."/>
            <person name="Zifcakova L."/>
            <person name="Stursova M."/>
            <person name="Spatafora J.W."/>
            <person name="Tedersoo L."/>
            <person name="Vaario L.-M."/>
            <person name="Yamada A."/>
            <person name="Yan M."/>
            <person name="Wang P."/>
            <person name="Xu J."/>
            <person name="Bruns T."/>
            <person name="Baldrian P."/>
            <person name="Vilgalys R."/>
            <person name="Henrissat B."/>
            <person name="Grigoriev I.V."/>
            <person name="Hibbett D."/>
            <person name="Nagy L.G."/>
            <person name="Martin F.M."/>
        </authorList>
    </citation>
    <scope>NUCLEOTIDE SEQUENCE</scope>
    <source>
        <strain evidence="1">BED1</strain>
    </source>
</reference>
<name>A0AAD4BI62_BOLED</name>
<keyword evidence="2" id="KW-1185">Reference proteome</keyword>